<dbReference type="Pfam" id="PF00557">
    <property type="entry name" value="Peptidase_M24"/>
    <property type="match status" value="1"/>
</dbReference>
<accession>A0A6C0CK54</accession>
<dbReference type="GO" id="GO:0046872">
    <property type="term" value="F:metal ion binding"/>
    <property type="evidence" value="ECO:0007669"/>
    <property type="project" value="UniProtKB-KW"/>
</dbReference>
<dbReference type="PANTHER" id="PTHR45777">
    <property type="entry name" value="METHIONINE AMINOPEPTIDASE 2"/>
    <property type="match status" value="1"/>
</dbReference>
<dbReference type="GO" id="GO:0005737">
    <property type="term" value="C:cytoplasm"/>
    <property type="evidence" value="ECO:0007669"/>
    <property type="project" value="TreeGrafter"/>
</dbReference>
<evidence type="ECO:0000256" key="4">
    <source>
        <dbReference type="ARBA" id="ARBA00001954"/>
    </source>
</evidence>
<dbReference type="InterPro" id="IPR001714">
    <property type="entry name" value="Pept_M24_MAP"/>
</dbReference>
<evidence type="ECO:0000256" key="1">
    <source>
        <dbReference type="ARBA" id="ARBA00000294"/>
    </source>
</evidence>
<keyword evidence="7" id="KW-0479">Metal-binding</keyword>
<dbReference type="Gene3D" id="3.90.230.10">
    <property type="entry name" value="Creatinase/methionine aminopeptidase superfamily"/>
    <property type="match status" value="1"/>
</dbReference>
<dbReference type="GO" id="GO:0004239">
    <property type="term" value="F:initiator methionyl aminopeptidase activity"/>
    <property type="evidence" value="ECO:0007669"/>
    <property type="project" value="UniProtKB-EC"/>
</dbReference>
<evidence type="ECO:0000256" key="3">
    <source>
        <dbReference type="ARBA" id="ARBA00001941"/>
    </source>
</evidence>
<dbReference type="GO" id="GO:0006508">
    <property type="term" value="P:proteolysis"/>
    <property type="evidence" value="ECO:0007669"/>
    <property type="project" value="UniProtKB-KW"/>
</dbReference>
<dbReference type="EMBL" id="MN739435">
    <property type="protein sequence ID" value="QHT04587.1"/>
    <property type="molecule type" value="Genomic_DNA"/>
</dbReference>
<feature type="domain" description="Peptidase M24" evidence="9">
    <location>
        <begin position="5"/>
        <end position="319"/>
    </location>
</feature>
<dbReference type="PRINTS" id="PR00599">
    <property type="entry name" value="MAPEPTIDASE"/>
</dbReference>
<dbReference type="InterPro" id="IPR036005">
    <property type="entry name" value="Creatinase/aminopeptidase-like"/>
</dbReference>
<dbReference type="PANTHER" id="PTHR45777:SF2">
    <property type="entry name" value="METHIONINE AMINOPEPTIDASE 2"/>
    <property type="match status" value="1"/>
</dbReference>
<evidence type="ECO:0000256" key="8">
    <source>
        <dbReference type="ARBA" id="ARBA00022801"/>
    </source>
</evidence>
<dbReference type="InterPro" id="IPR050247">
    <property type="entry name" value="Met_Aminopeptidase_Type2"/>
</dbReference>
<sequence length="327" mass="36097">MDYNNVKKAGIIHKIVCHEVKPRIKHNATYLSIAEFVENRVKELLNDPSGSSGMAFPCGISVNDCVAHDTPSKNDPRVFVNGDVVKIDFGVHVKGSIVDAAFTSIVGDPLSIEDSNAVNASKAALKMAISKAKPGCHLLELGKSIQIFVENFVENYAENDNGVKPPPKPPKPPKVVWDICGHQIGLWRVHLPGGKAVPNVGNVWNPDPSHPSNAKGYDYKMEAGEYYAIEVYTSTGAGRALPKDGYTYKDVSHFEFYQDPRHGPLKQYKTLPFCRRWLDSNQSIKLRKAISTKKVEMSPELYDSPGSRVAQFEHTIYITADGCQVMA</sequence>
<name>A0A6C0CK54_9ZZZZ</name>
<comment type="cofactor">
    <cofactor evidence="2">
        <name>Mn(2+)</name>
        <dbReference type="ChEBI" id="CHEBI:29035"/>
    </cofactor>
</comment>
<keyword evidence="5" id="KW-0031">Aminopeptidase</keyword>
<reference evidence="10" key="1">
    <citation type="journal article" date="2020" name="Nature">
        <title>Giant virus diversity and host interactions through global metagenomics.</title>
        <authorList>
            <person name="Schulz F."/>
            <person name="Roux S."/>
            <person name="Paez-Espino D."/>
            <person name="Jungbluth S."/>
            <person name="Walsh D.A."/>
            <person name="Denef V.J."/>
            <person name="McMahon K.D."/>
            <person name="Konstantinidis K.T."/>
            <person name="Eloe-Fadrosh E.A."/>
            <person name="Kyrpides N.C."/>
            <person name="Woyke T."/>
        </authorList>
    </citation>
    <scope>NUCLEOTIDE SEQUENCE</scope>
    <source>
        <strain evidence="10">GVMAG-M-3300021343-4</strain>
    </source>
</reference>
<dbReference type="AlphaFoldDB" id="A0A6C0CK54"/>
<keyword evidence="6" id="KW-0645">Protease</keyword>
<evidence type="ECO:0000256" key="5">
    <source>
        <dbReference type="ARBA" id="ARBA00022438"/>
    </source>
</evidence>
<protein>
    <recommendedName>
        <fullName evidence="9">Peptidase M24 domain-containing protein</fullName>
    </recommendedName>
</protein>
<evidence type="ECO:0000259" key="9">
    <source>
        <dbReference type="Pfam" id="PF00557"/>
    </source>
</evidence>
<comment type="catalytic activity">
    <reaction evidence="1">
        <text>Release of N-terminal amino acids, preferentially methionine, from peptides and arylamides.</text>
        <dbReference type="EC" id="3.4.11.18"/>
    </reaction>
</comment>
<evidence type="ECO:0000313" key="10">
    <source>
        <dbReference type="EMBL" id="QHT04587.1"/>
    </source>
</evidence>
<dbReference type="InterPro" id="IPR000994">
    <property type="entry name" value="Pept_M24"/>
</dbReference>
<evidence type="ECO:0000256" key="7">
    <source>
        <dbReference type="ARBA" id="ARBA00022723"/>
    </source>
</evidence>
<dbReference type="InterPro" id="IPR036388">
    <property type="entry name" value="WH-like_DNA-bd_sf"/>
</dbReference>
<comment type="cofactor">
    <cofactor evidence="4">
        <name>Fe(2+)</name>
        <dbReference type="ChEBI" id="CHEBI:29033"/>
    </cofactor>
</comment>
<proteinExistence type="predicted"/>
<organism evidence="10">
    <name type="scientific">viral metagenome</name>
    <dbReference type="NCBI Taxonomy" id="1070528"/>
    <lineage>
        <taxon>unclassified sequences</taxon>
        <taxon>metagenomes</taxon>
        <taxon>organismal metagenomes</taxon>
    </lineage>
</organism>
<comment type="cofactor">
    <cofactor evidence="3">
        <name>Co(2+)</name>
        <dbReference type="ChEBI" id="CHEBI:48828"/>
    </cofactor>
</comment>
<dbReference type="Gene3D" id="1.10.10.10">
    <property type="entry name" value="Winged helix-like DNA-binding domain superfamily/Winged helix DNA-binding domain"/>
    <property type="match status" value="1"/>
</dbReference>
<dbReference type="SUPFAM" id="SSF55920">
    <property type="entry name" value="Creatinase/aminopeptidase"/>
    <property type="match status" value="1"/>
</dbReference>
<keyword evidence="8" id="KW-0378">Hydrolase</keyword>
<evidence type="ECO:0000256" key="2">
    <source>
        <dbReference type="ARBA" id="ARBA00001936"/>
    </source>
</evidence>
<evidence type="ECO:0000256" key="6">
    <source>
        <dbReference type="ARBA" id="ARBA00022670"/>
    </source>
</evidence>
<dbReference type="GO" id="GO:0008235">
    <property type="term" value="F:metalloexopeptidase activity"/>
    <property type="evidence" value="ECO:0007669"/>
    <property type="project" value="TreeGrafter"/>
</dbReference>